<sequence length="299" mass="30428">MSVVTPLRTAVDALSRNPVLFLGGLVYAALLLPQRALQLAGVPFAPLLLQMVTFVVTPFVVAGVVGMARDALDGDTSFDALAATGRARYLDLLLATLLEFGIQVAFGVVFVVLALVLTVISGAGGAAALVGGAVILLLVGIYIAVLFAIQFYPVIVVVDDADAVESVTQSVSFVRSNVFDTLGYTLVTLALGFLASLPMLGAAAYRVLMNGPSGGSTPGPIGGGMSGGMGGGSGAGMSPGDILATPSGGLGLSTPEIAALALVSAVATTLFFAFRYTYATAFYRRNARSVEERVLGDDA</sequence>
<evidence type="ECO:0000313" key="3">
    <source>
        <dbReference type="EMBL" id="SDZ76500.1"/>
    </source>
</evidence>
<evidence type="ECO:0000313" key="4">
    <source>
        <dbReference type="Proteomes" id="UP000236755"/>
    </source>
</evidence>
<gene>
    <name evidence="3" type="ORF">SAMN04488065_0134</name>
</gene>
<dbReference type="Pfam" id="PF25231">
    <property type="entry name" value="DUF7847"/>
    <property type="match status" value="1"/>
</dbReference>
<protein>
    <recommendedName>
        <fullName evidence="2">DUF7847 domain-containing protein</fullName>
    </recommendedName>
</protein>
<dbReference type="EMBL" id="FNQT01000001">
    <property type="protein sequence ID" value="SDZ76500.1"/>
    <property type="molecule type" value="Genomic_DNA"/>
</dbReference>
<reference evidence="3 4" key="1">
    <citation type="submission" date="2016-10" db="EMBL/GenBank/DDBJ databases">
        <authorList>
            <person name="de Groot N.N."/>
        </authorList>
    </citation>
    <scope>NUCLEOTIDE SEQUENCE [LARGE SCALE GENOMIC DNA]</scope>
    <source>
        <strain evidence="3 4">CGMCC 1.8712</strain>
    </source>
</reference>
<proteinExistence type="predicted"/>
<feature type="domain" description="DUF7847" evidence="2">
    <location>
        <begin position="1"/>
        <end position="285"/>
    </location>
</feature>
<feature type="transmembrane region" description="Helical" evidence="1">
    <location>
        <begin position="127"/>
        <end position="152"/>
    </location>
</feature>
<keyword evidence="4" id="KW-1185">Reference proteome</keyword>
<name>A0A1H3VP03_9EURY</name>
<keyword evidence="1" id="KW-1133">Transmembrane helix</keyword>
<feature type="transmembrane region" description="Helical" evidence="1">
    <location>
        <begin position="13"/>
        <end position="32"/>
    </location>
</feature>
<keyword evidence="1" id="KW-0812">Transmembrane</keyword>
<dbReference type="STRING" id="555874.SAMN04488065_0134"/>
<evidence type="ECO:0000256" key="1">
    <source>
        <dbReference type="SAM" id="Phobius"/>
    </source>
</evidence>
<dbReference type="Proteomes" id="UP000236755">
    <property type="component" value="Unassembled WGS sequence"/>
</dbReference>
<keyword evidence="1" id="KW-0472">Membrane</keyword>
<dbReference type="RefSeq" id="WP_092629910.1">
    <property type="nucleotide sequence ID" value="NZ_FNQT01000001.1"/>
</dbReference>
<organism evidence="3 4">
    <name type="scientific">Haloplanus vescus</name>
    <dbReference type="NCBI Taxonomy" id="555874"/>
    <lineage>
        <taxon>Archaea</taxon>
        <taxon>Methanobacteriati</taxon>
        <taxon>Methanobacteriota</taxon>
        <taxon>Stenosarchaea group</taxon>
        <taxon>Halobacteria</taxon>
        <taxon>Halobacteriales</taxon>
        <taxon>Haloferacaceae</taxon>
        <taxon>Haloplanus</taxon>
    </lineage>
</organism>
<dbReference type="AlphaFoldDB" id="A0A1H3VP03"/>
<feature type="transmembrane region" description="Helical" evidence="1">
    <location>
        <begin position="182"/>
        <end position="208"/>
    </location>
</feature>
<feature type="transmembrane region" description="Helical" evidence="1">
    <location>
        <begin position="100"/>
        <end position="120"/>
    </location>
</feature>
<feature type="transmembrane region" description="Helical" evidence="1">
    <location>
        <begin position="257"/>
        <end position="278"/>
    </location>
</feature>
<feature type="transmembrane region" description="Helical" evidence="1">
    <location>
        <begin position="44"/>
        <end position="68"/>
    </location>
</feature>
<evidence type="ECO:0000259" key="2">
    <source>
        <dbReference type="Pfam" id="PF25231"/>
    </source>
</evidence>
<dbReference type="InterPro" id="IPR057169">
    <property type="entry name" value="DUF7847"/>
</dbReference>
<dbReference type="OrthoDB" id="241125at2157"/>
<accession>A0A1H3VP03</accession>